<protein>
    <submittedName>
        <fullName evidence="1">Uncharacterized protein</fullName>
    </submittedName>
</protein>
<reference evidence="1" key="1">
    <citation type="journal article" name="BMC Genomics">
        <title>Long-read sequencing and de novo genome assembly of marine medaka (Oryzias melastigma).</title>
        <authorList>
            <person name="Liang P."/>
            <person name="Saqib H.S.A."/>
            <person name="Ni X."/>
            <person name="Shen Y."/>
        </authorList>
    </citation>
    <scope>NUCLEOTIDE SEQUENCE</scope>
    <source>
        <strain evidence="1">Bigg-433</strain>
    </source>
</reference>
<dbReference type="EMBL" id="WKFB01000140">
    <property type="protein sequence ID" value="KAF6734217.1"/>
    <property type="molecule type" value="Genomic_DNA"/>
</dbReference>
<organism evidence="1 2">
    <name type="scientific">Oryzias melastigma</name>
    <name type="common">Marine medaka</name>
    <dbReference type="NCBI Taxonomy" id="30732"/>
    <lineage>
        <taxon>Eukaryota</taxon>
        <taxon>Metazoa</taxon>
        <taxon>Chordata</taxon>
        <taxon>Craniata</taxon>
        <taxon>Vertebrata</taxon>
        <taxon>Euteleostomi</taxon>
        <taxon>Actinopterygii</taxon>
        <taxon>Neopterygii</taxon>
        <taxon>Teleostei</taxon>
        <taxon>Neoteleostei</taxon>
        <taxon>Acanthomorphata</taxon>
        <taxon>Ovalentaria</taxon>
        <taxon>Atherinomorphae</taxon>
        <taxon>Beloniformes</taxon>
        <taxon>Adrianichthyidae</taxon>
        <taxon>Oryziinae</taxon>
        <taxon>Oryzias</taxon>
    </lineage>
</organism>
<accession>A0A834KWP8</accession>
<name>A0A834KWP8_ORYME</name>
<evidence type="ECO:0000313" key="1">
    <source>
        <dbReference type="EMBL" id="KAF6734217.1"/>
    </source>
</evidence>
<sequence length="104" mass="11048">MGGVQLHAELGSTERAELSVSVGTLHIGGAGQQNSVGGFFCLVFLFKMMTIECITMPQTTTRFTVLYVDSLLGTFHDSQVITNAARLYTSPPGGAGLNALTHQE</sequence>
<gene>
    <name evidence="1" type="ORF">FQA47_013191</name>
</gene>
<dbReference type="AlphaFoldDB" id="A0A834KWP8"/>
<comment type="caution">
    <text evidence="1">The sequence shown here is derived from an EMBL/GenBank/DDBJ whole genome shotgun (WGS) entry which is preliminary data.</text>
</comment>
<proteinExistence type="predicted"/>
<evidence type="ECO:0000313" key="2">
    <source>
        <dbReference type="Proteomes" id="UP000646548"/>
    </source>
</evidence>
<dbReference type="Proteomes" id="UP000646548">
    <property type="component" value="Unassembled WGS sequence"/>
</dbReference>